<evidence type="ECO:0000313" key="2">
    <source>
        <dbReference type="EMBL" id="MDR8755079.1"/>
    </source>
</evidence>
<organism evidence="2 3">
    <name type="scientific">Burkholderia pseudomultivorans</name>
    <dbReference type="NCBI Taxonomy" id="1207504"/>
    <lineage>
        <taxon>Bacteria</taxon>
        <taxon>Pseudomonadati</taxon>
        <taxon>Pseudomonadota</taxon>
        <taxon>Betaproteobacteria</taxon>
        <taxon>Burkholderiales</taxon>
        <taxon>Burkholderiaceae</taxon>
        <taxon>Burkholderia</taxon>
        <taxon>Burkholderia cepacia complex</taxon>
    </lineage>
</organism>
<feature type="region of interest" description="Disordered" evidence="1">
    <location>
        <begin position="1"/>
        <end position="21"/>
    </location>
</feature>
<proteinExistence type="predicted"/>
<reference evidence="2 3" key="1">
    <citation type="submission" date="2019-06" db="EMBL/GenBank/DDBJ databases">
        <title>Evolution of Burkholderia multivorans in the lungs of Cystic Fibrosis patients.</title>
        <authorList>
            <person name="Moreira L.M."/>
        </authorList>
    </citation>
    <scope>NUCLEOTIDE SEQUENCE [LARGE SCALE GENOMIC DNA]</scope>
    <source>
        <strain evidence="2 3">VC13239</strain>
    </source>
</reference>
<dbReference type="RefSeq" id="WP_175896925.1">
    <property type="nucleotide sequence ID" value="NZ_CADFDQ010000027.1"/>
</dbReference>
<feature type="region of interest" description="Disordered" evidence="1">
    <location>
        <begin position="89"/>
        <end position="108"/>
    </location>
</feature>
<keyword evidence="3" id="KW-1185">Reference proteome</keyword>
<sequence>MSRNLASGPLGPRLKNWGNAARGAYDPVDAARITKAWETLHPRHRDMLRMVYLWHANQEVVCRRLRIPRRPAQRFALELAAAHTALARALETGDPHRGKNSPPLDDGH</sequence>
<name>A0ABU2E5D2_9BURK</name>
<evidence type="ECO:0000313" key="3">
    <source>
        <dbReference type="Proteomes" id="UP001248067"/>
    </source>
</evidence>
<dbReference type="Proteomes" id="UP001248067">
    <property type="component" value="Unassembled WGS sequence"/>
</dbReference>
<dbReference type="EMBL" id="VJSY01000025">
    <property type="protein sequence ID" value="MDR8755079.1"/>
    <property type="molecule type" value="Genomic_DNA"/>
</dbReference>
<accession>A0ABU2E5D2</accession>
<comment type="caution">
    <text evidence="2">The sequence shown here is derived from an EMBL/GenBank/DDBJ whole genome shotgun (WGS) entry which is preliminary data.</text>
</comment>
<evidence type="ECO:0000256" key="1">
    <source>
        <dbReference type="SAM" id="MobiDB-lite"/>
    </source>
</evidence>
<gene>
    <name evidence="2" type="ORF">FEQ00_03508</name>
</gene>
<protein>
    <submittedName>
        <fullName evidence="2">Uncharacterized protein</fullName>
    </submittedName>
</protein>